<dbReference type="Proteomes" id="UP000005713">
    <property type="component" value="Unassembled WGS sequence"/>
</dbReference>
<evidence type="ECO:0000256" key="2">
    <source>
        <dbReference type="ARBA" id="ARBA00022977"/>
    </source>
</evidence>
<dbReference type="PANTHER" id="PTHR20857:SF15">
    <property type="entry name" value="THIAMINE-PHOSPHATE SYNTHASE"/>
    <property type="match status" value="1"/>
</dbReference>
<dbReference type="OrthoDB" id="7159061at2"/>
<dbReference type="AlphaFoldDB" id="A3K256"/>
<reference evidence="4 5" key="1">
    <citation type="submission" date="2006-06" db="EMBL/GenBank/DDBJ databases">
        <authorList>
            <person name="Moran M.A."/>
            <person name="Ferriera S."/>
            <person name="Johnson J."/>
            <person name="Kravitz S."/>
            <person name="Beeson K."/>
            <person name="Sutton G."/>
            <person name="Rogers Y.-H."/>
            <person name="Friedman R."/>
            <person name="Frazier M."/>
            <person name="Venter J.C."/>
        </authorList>
    </citation>
    <scope>NUCLEOTIDE SEQUENCE [LARGE SCALE GENOMIC DNA]</scope>
    <source>
        <strain evidence="4 5">E-37</strain>
    </source>
</reference>
<dbReference type="EMBL" id="AAYA01000004">
    <property type="protein sequence ID" value="EBA09002.1"/>
    <property type="molecule type" value="Genomic_DNA"/>
</dbReference>
<organism evidence="4 5">
    <name type="scientific">Sagittula stellata (strain ATCC 700073 / DSM 11524 / E-37)</name>
    <dbReference type="NCBI Taxonomy" id="388399"/>
    <lineage>
        <taxon>Bacteria</taxon>
        <taxon>Pseudomonadati</taxon>
        <taxon>Pseudomonadota</taxon>
        <taxon>Alphaproteobacteria</taxon>
        <taxon>Rhodobacterales</taxon>
        <taxon>Roseobacteraceae</taxon>
        <taxon>Sagittula</taxon>
    </lineage>
</organism>
<dbReference type="SUPFAM" id="SSF51391">
    <property type="entry name" value="Thiamin phosphate synthase"/>
    <property type="match status" value="1"/>
</dbReference>
<name>A3K256_SAGS3</name>
<keyword evidence="5" id="KW-1185">Reference proteome</keyword>
<protein>
    <submittedName>
        <fullName evidence="4">Thiamine-phosphate pyrophosphorylase, putative</fullName>
    </submittedName>
</protein>
<comment type="pathway">
    <text evidence="1">Cofactor biosynthesis; thiamine diphosphate biosynthesis.</text>
</comment>
<keyword evidence="2" id="KW-0784">Thiamine biosynthesis</keyword>
<evidence type="ECO:0000313" key="4">
    <source>
        <dbReference type="EMBL" id="EBA09002.1"/>
    </source>
</evidence>
<dbReference type="PANTHER" id="PTHR20857">
    <property type="entry name" value="THIAMINE-PHOSPHATE PYROPHOSPHORYLASE"/>
    <property type="match status" value="1"/>
</dbReference>
<comment type="caution">
    <text evidence="4">The sequence shown here is derived from an EMBL/GenBank/DDBJ whole genome shotgun (WGS) entry which is preliminary data.</text>
</comment>
<dbReference type="eggNOG" id="COG0352">
    <property type="taxonomic scope" value="Bacteria"/>
</dbReference>
<dbReference type="Gene3D" id="3.20.20.70">
    <property type="entry name" value="Aldolase class I"/>
    <property type="match status" value="1"/>
</dbReference>
<accession>A3K256</accession>
<proteinExistence type="predicted"/>
<sequence length="207" mass="21988">MTQPETPQIYLVTPPEIELSRFPDALSRVLNGAGIACLRLSLATRDEDRLMRAADAVREIAHAADVALVIDTHVVLAERLGLDGVHLPDGARGVRAARKTLGPDAIVGCHCGQSRHEGMTAGEAGADYVAFGPVGGALGDGAHAETELFQWWSEVIEVPVVAEGGLDTDRIATLAPFTDFFAVGEEIWNDEDPLAALKRLQSAMTPA</sequence>
<evidence type="ECO:0000259" key="3">
    <source>
        <dbReference type="Pfam" id="PF02581"/>
    </source>
</evidence>
<gene>
    <name evidence="4" type="ORF">SSE37_05130</name>
</gene>
<dbReference type="GO" id="GO:0005737">
    <property type="term" value="C:cytoplasm"/>
    <property type="evidence" value="ECO:0007669"/>
    <property type="project" value="TreeGrafter"/>
</dbReference>
<dbReference type="Pfam" id="PF02581">
    <property type="entry name" value="TMP-TENI"/>
    <property type="match status" value="1"/>
</dbReference>
<dbReference type="InterPro" id="IPR036206">
    <property type="entry name" value="ThiamineP_synth_sf"/>
</dbReference>
<dbReference type="GO" id="GO:0009228">
    <property type="term" value="P:thiamine biosynthetic process"/>
    <property type="evidence" value="ECO:0007669"/>
    <property type="project" value="UniProtKB-KW"/>
</dbReference>
<evidence type="ECO:0000313" key="5">
    <source>
        <dbReference type="Proteomes" id="UP000005713"/>
    </source>
</evidence>
<dbReference type="InterPro" id="IPR013785">
    <property type="entry name" value="Aldolase_TIM"/>
</dbReference>
<dbReference type="CDD" id="cd00564">
    <property type="entry name" value="TMP_TenI"/>
    <property type="match status" value="1"/>
</dbReference>
<dbReference type="InterPro" id="IPR022998">
    <property type="entry name" value="ThiamineP_synth_TenI"/>
</dbReference>
<evidence type="ECO:0000256" key="1">
    <source>
        <dbReference type="ARBA" id="ARBA00004948"/>
    </source>
</evidence>
<dbReference type="GO" id="GO:0004789">
    <property type="term" value="F:thiamine-phosphate diphosphorylase activity"/>
    <property type="evidence" value="ECO:0007669"/>
    <property type="project" value="TreeGrafter"/>
</dbReference>
<feature type="domain" description="Thiamine phosphate synthase/TenI" evidence="3">
    <location>
        <begin position="9"/>
        <end position="175"/>
    </location>
</feature>
<dbReference type="RefSeq" id="WP_005858002.1">
    <property type="nucleotide sequence ID" value="NZ_AAYA01000004.1"/>
</dbReference>